<keyword evidence="2" id="KW-1133">Transmembrane helix</keyword>
<dbReference type="Gene3D" id="1.10.238.10">
    <property type="entry name" value="EF-hand"/>
    <property type="match status" value="2"/>
</dbReference>
<dbReference type="Proteomes" id="UP000275267">
    <property type="component" value="Unassembled WGS sequence"/>
</dbReference>
<dbReference type="SUPFAM" id="SSF47473">
    <property type="entry name" value="EF-hand"/>
    <property type="match status" value="2"/>
</dbReference>
<evidence type="ECO:0000259" key="3">
    <source>
        <dbReference type="PROSITE" id="PS50222"/>
    </source>
</evidence>
<accession>A0A3L6QDU7</accession>
<dbReference type="OrthoDB" id="293868at2759"/>
<organism evidence="4 5">
    <name type="scientific">Panicum miliaceum</name>
    <name type="common">Proso millet</name>
    <name type="synonym">Broomcorn millet</name>
    <dbReference type="NCBI Taxonomy" id="4540"/>
    <lineage>
        <taxon>Eukaryota</taxon>
        <taxon>Viridiplantae</taxon>
        <taxon>Streptophyta</taxon>
        <taxon>Embryophyta</taxon>
        <taxon>Tracheophyta</taxon>
        <taxon>Spermatophyta</taxon>
        <taxon>Magnoliopsida</taxon>
        <taxon>Liliopsida</taxon>
        <taxon>Poales</taxon>
        <taxon>Poaceae</taxon>
        <taxon>PACMAD clade</taxon>
        <taxon>Panicoideae</taxon>
        <taxon>Panicodae</taxon>
        <taxon>Paniceae</taxon>
        <taxon>Panicinae</taxon>
        <taxon>Panicum</taxon>
        <taxon>Panicum sect. Panicum</taxon>
    </lineage>
</organism>
<dbReference type="InterPro" id="IPR002048">
    <property type="entry name" value="EF_hand_dom"/>
</dbReference>
<dbReference type="PROSITE" id="PS00018">
    <property type="entry name" value="EF_HAND_1"/>
    <property type="match status" value="4"/>
</dbReference>
<dbReference type="Pfam" id="PF13202">
    <property type="entry name" value="EF-hand_5"/>
    <property type="match status" value="1"/>
</dbReference>
<dbReference type="PROSITE" id="PS50222">
    <property type="entry name" value="EF_HAND_2"/>
    <property type="match status" value="3"/>
</dbReference>
<dbReference type="PANTHER" id="PTHR10827:SF101">
    <property type="entry name" value="CALCIUM-BINDING EF HAND FAMILY PROTEIN"/>
    <property type="match status" value="1"/>
</dbReference>
<dbReference type="PANTHER" id="PTHR10827">
    <property type="entry name" value="RETICULOCALBIN"/>
    <property type="match status" value="1"/>
</dbReference>
<feature type="domain" description="EF-hand" evidence="3">
    <location>
        <begin position="385"/>
        <end position="420"/>
    </location>
</feature>
<evidence type="ECO:0000256" key="1">
    <source>
        <dbReference type="ARBA" id="ARBA00022837"/>
    </source>
</evidence>
<dbReference type="EMBL" id="PQIB02000012">
    <property type="protein sequence ID" value="RLM77875.1"/>
    <property type="molecule type" value="Genomic_DNA"/>
</dbReference>
<keyword evidence="2" id="KW-0472">Membrane</keyword>
<proteinExistence type="predicted"/>
<evidence type="ECO:0000313" key="5">
    <source>
        <dbReference type="Proteomes" id="UP000275267"/>
    </source>
</evidence>
<dbReference type="FunFam" id="1.10.238.10:FF:000281">
    <property type="entry name" value="Calcium-binding EF hand family protein"/>
    <property type="match status" value="1"/>
</dbReference>
<dbReference type="GO" id="GO:0005509">
    <property type="term" value="F:calcium ion binding"/>
    <property type="evidence" value="ECO:0007669"/>
    <property type="project" value="InterPro"/>
</dbReference>
<dbReference type="AlphaFoldDB" id="A0A3L6QDU7"/>
<sequence>MAYKLQRPADFVISKPNLLTTLCSGVLYLYRFGGRYYLDWASRTSDAWSKAPRGGWSEVSEPRLVGHGEPLLAAATRKPSAAPTLALTLALALASAGLLFLLLRLSPSSPSPTPHPHRRLRLRDRAHAHEHHQIPFDPVVADLERRLEDREWERLAAVGLHAPGMEAAPVPEDLSAARFNVTRRVEELFPRIDVGPADGAVTGDELAAWNLANARREVLHRTARELELHDRDHDGLLAFGEYERPSWAWRFDDHSSTNDVVGWWKEEHFSAADMDDNGFLNLTEFNDFLHPADTANPKLIHWLCKEEVRERDKDNDGKLNFQEFFSGLFYSIRHYDDEGITDDTGGSDAPAKKSFSHLDLDNDGLLSADELKPIIDNLHPSEHFYAKQQADYVISQADTNKDGQLSMKEMIENPYVFYNALFTENDYGFHDELR</sequence>
<dbReference type="Pfam" id="PF13499">
    <property type="entry name" value="EF-hand_7"/>
    <property type="match status" value="1"/>
</dbReference>
<reference evidence="5" key="1">
    <citation type="journal article" date="2019" name="Nat. Commun.">
        <title>The genome of broomcorn millet.</title>
        <authorList>
            <person name="Zou C."/>
            <person name="Miki D."/>
            <person name="Li D."/>
            <person name="Tang Q."/>
            <person name="Xiao L."/>
            <person name="Rajput S."/>
            <person name="Deng P."/>
            <person name="Jia W."/>
            <person name="Huang R."/>
            <person name="Zhang M."/>
            <person name="Sun Y."/>
            <person name="Hu J."/>
            <person name="Fu X."/>
            <person name="Schnable P.S."/>
            <person name="Li F."/>
            <person name="Zhang H."/>
            <person name="Feng B."/>
            <person name="Zhu X."/>
            <person name="Liu R."/>
            <person name="Schnable J.C."/>
            <person name="Zhu J.-K."/>
            <person name="Zhang H."/>
        </authorList>
    </citation>
    <scope>NUCLEOTIDE SEQUENCE [LARGE SCALE GENOMIC DNA]</scope>
</reference>
<dbReference type="InterPro" id="IPR011992">
    <property type="entry name" value="EF-hand-dom_pair"/>
</dbReference>
<evidence type="ECO:0000313" key="4">
    <source>
        <dbReference type="EMBL" id="RLM77875.1"/>
    </source>
</evidence>
<dbReference type="InterPro" id="IPR018247">
    <property type="entry name" value="EF_Hand_1_Ca_BS"/>
</dbReference>
<feature type="domain" description="EF-hand" evidence="3">
    <location>
        <begin position="266"/>
        <end position="295"/>
    </location>
</feature>
<gene>
    <name evidence="4" type="ORF">C2845_PM12G07040</name>
</gene>
<protein>
    <submittedName>
        <fullName evidence="4">Calumenin-B</fullName>
    </submittedName>
</protein>
<dbReference type="SMART" id="SM00054">
    <property type="entry name" value="EFh"/>
    <property type="match status" value="4"/>
</dbReference>
<evidence type="ECO:0000256" key="2">
    <source>
        <dbReference type="SAM" id="Phobius"/>
    </source>
</evidence>
<keyword evidence="1" id="KW-0106">Calcium</keyword>
<keyword evidence="2" id="KW-0812">Transmembrane</keyword>
<feature type="transmembrane region" description="Helical" evidence="2">
    <location>
        <begin position="81"/>
        <end position="103"/>
    </location>
</feature>
<feature type="domain" description="EF-hand" evidence="3">
    <location>
        <begin position="346"/>
        <end position="381"/>
    </location>
</feature>
<name>A0A3L6QDU7_PANMI</name>
<dbReference type="GO" id="GO:0005783">
    <property type="term" value="C:endoplasmic reticulum"/>
    <property type="evidence" value="ECO:0007669"/>
    <property type="project" value="TreeGrafter"/>
</dbReference>
<keyword evidence="5" id="KW-1185">Reference proteome</keyword>
<dbReference type="STRING" id="4540.A0A3L6QDU7"/>
<comment type="caution">
    <text evidence="4">The sequence shown here is derived from an EMBL/GenBank/DDBJ whole genome shotgun (WGS) entry which is preliminary data.</text>
</comment>